<dbReference type="OrthoDB" id="1867629at2759"/>
<dbReference type="AlphaFoldDB" id="A0A9N7NBR2"/>
<accession>A0A9N7NBR2</accession>
<comment type="caution">
    <text evidence="1">The sequence shown here is derived from an EMBL/GenBank/DDBJ whole genome shotgun (WGS) entry which is preliminary data.</text>
</comment>
<dbReference type="EMBL" id="CACSLK010027624">
    <property type="protein sequence ID" value="CAA0826721.1"/>
    <property type="molecule type" value="Genomic_DNA"/>
</dbReference>
<name>A0A9N7NBR2_STRHE</name>
<sequence length="256" mass="28837">MSLNLFAHAKSKFKSFLNLYKTPIIKKDESKFLVAQFGATGEVDKGFSHHSIISIKDELVRVEKHLEYPMAEGCHLPLSTCNGLLLLSVPESYELVTLETTKPTFKMTKPAGEALWNPTTREFKILPPAPSSFDKRCMKMFHGYFGFGFDSANKDYKDTWSLVPGSVSSLNDEKMRTLEIWVWDGSWSLVSNLTVPLFVGLESLVGTDELIFLDSIRRPMCFDCVTSRLKKIPGLPTSLGAHIFPFVESYAPLDRI</sequence>
<reference evidence="1" key="1">
    <citation type="submission" date="2019-12" db="EMBL/GenBank/DDBJ databases">
        <authorList>
            <person name="Scholes J."/>
        </authorList>
    </citation>
    <scope>NUCLEOTIDE SEQUENCE</scope>
</reference>
<organism evidence="1 2">
    <name type="scientific">Striga hermonthica</name>
    <name type="common">Purple witchweed</name>
    <name type="synonym">Buchnera hermonthica</name>
    <dbReference type="NCBI Taxonomy" id="68872"/>
    <lineage>
        <taxon>Eukaryota</taxon>
        <taxon>Viridiplantae</taxon>
        <taxon>Streptophyta</taxon>
        <taxon>Embryophyta</taxon>
        <taxon>Tracheophyta</taxon>
        <taxon>Spermatophyta</taxon>
        <taxon>Magnoliopsida</taxon>
        <taxon>eudicotyledons</taxon>
        <taxon>Gunneridae</taxon>
        <taxon>Pentapetalae</taxon>
        <taxon>asterids</taxon>
        <taxon>lamiids</taxon>
        <taxon>Lamiales</taxon>
        <taxon>Orobanchaceae</taxon>
        <taxon>Buchnereae</taxon>
        <taxon>Striga</taxon>
    </lineage>
</organism>
<keyword evidence="2" id="KW-1185">Reference proteome</keyword>
<dbReference type="Proteomes" id="UP001153555">
    <property type="component" value="Unassembled WGS sequence"/>
</dbReference>
<evidence type="ECO:0000313" key="1">
    <source>
        <dbReference type="EMBL" id="CAA0826721.1"/>
    </source>
</evidence>
<evidence type="ECO:0008006" key="3">
    <source>
        <dbReference type="Google" id="ProtNLM"/>
    </source>
</evidence>
<evidence type="ECO:0000313" key="2">
    <source>
        <dbReference type="Proteomes" id="UP001153555"/>
    </source>
</evidence>
<proteinExistence type="predicted"/>
<protein>
    <recommendedName>
        <fullName evidence="3">F-box protein</fullName>
    </recommendedName>
</protein>
<gene>
    <name evidence="1" type="ORF">SHERM_01917</name>
</gene>